<organism evidence="2 3">
    <name type="scientific">Tissierella pigra</name>
    <dbReference type="NCBI Taxonomy" id="2607614"/>
    <lineage>
        <taxon>Bacteria</taxon>
        <taxon>Bacillati</taxon>
        <taxon>Bacillota</taxon>
        <taxon>Tissierellia</taxon>
        <taxon>Tissierellales</taxon>
        <taxon>Tissierellaceae</taxon>
        <taxon>Tissierella</taxon>
    </lineage>
</organism>
<protein>
    <submittedName>
        <fullName evidence="2">Class I SAM-dependent methyltransferase</fullName>
    </submittedName>
</protein>
<dbReference type="GO" id="GO:0008757">
    <property type="term" value="F:S-adenosylmethionine-dependent methyltransferase activity"/>
    <property type="evidence" value="ECO:0007669"/>
    <property type="project" value="InterPro"/>
</dbReference>
<comment type="caution">
    <text evidence="2">The sequence shown here is derived from an EMBL/GenBank/DDBJ whole genome shotgun (WGS) entry which is preliminary data.</text>
</comment>
<dbReference type="InterPro" id="IPR013216">
    <property type="entry name" value="Methyltransf_11"/>
</dbReference>
<name>A0A6N7Y311_9FIRM</name>
<feature type="domain" description="Methyltransferase type 11" evidence="1">
    <location>
        <begin position="33"/>
        <end position="124"/>
    </location>
</feature>
<dbReference type="GO" id="GO:0032259">
    <property type="term" value="P:methylation"/>
    <property type="evidence" value="ECO:0007669"/>
    <property type="project" value="UniProtKB-KW"/>
</dbReference>
<evidence type="ECO:0000313" key="3">
    <source>
        <dbReference type="Proteomes" id="UP000469523"/>
    </source>
</evidence>
<accession>A0A6N7Y311</accession>
<dbReference type="Proteomes" id="UP000469523">
    <property type="component" value="Unassembled WGS sequence"/>
</dbReference>
<dbReference type="RefSeq" id="WP_154441300.1">
    <property type="nucleotide sequence ID" value="NZ_JAHLPJ010000001.1"/>
</dbReference>
<gene>
    <name evidence="2" type="ORF">FYJ83_13335</name>
</gene>
<evidence type="ECO:0000259" key="1">
    <source>
        <dbReference type="Pfam" id="PF08241"/>
    </source>
</evidence>
<keyword evidence="2" id="KW-0489">Methyltransferase</keyword>
<evidence type="ECO:0000313" key="2">
    <source>
        <dbReference type="EMBL" id="MSU02440.1"/>
    </source>
</evidence>
<dbReference type="EMBL" id="VUNQ01000032">
    <property type="protein sequence ID" value="MSU02440.1"/>
    <property type="molecule type" value="Genomic_DNA"/>
</dbReference>
<reference evidence="2 3" key="1">
    <citation type="submission" date="2019-09" db="EMBL/GenBank/DDBJ databases">
        <title>In-depth cultivation of the pig gut microbiome towards novel bacterial diversity and tailored functional studies.</title>
        <authorList>
            <person name="Wylensek D."/>
            <person name="Hitch T.C.A."/>
            <person name="Clavel T."/>
        </authorList>
    </citation>
    <scope>NUCLEOTIDE SEQUENCE [LARGE SCALE GENOMIC DNA]</scope>
    <source>
        <strain evidence="2 3">WCA3-693-APC-4?</strain>
    </source>
</reference>
<dbReference type="SUPFAM" id="SSF53335">
    <property type="entry name" value="S-adenosyl-L-methionine-dependent methyltransferases"/>
    <property type="match status" value="1"/>
</dbReference>
<sequence length="179" mass="20146">MEHKLENPQRIKELNPLETLKILNLKDGNSFCDIGAGTGIFTFSASKLTTSNIYAVDISTAMLEILNMKKGEQNADNVIIKNHVQDVPSSSCDIALVSTVFHELKDMDGMADEIKRILNINGILGIIEFHKRQTPIGPPVQSRLSPEQIDDLLQKHDFNKINYFELGQNFYISIFTLIK</sequence>
<dbReference type="InterPro" id="IPR029063">
    <property type="entry name" value="SAM-dependent_MTases_sf"/>
</dbReference>
<dbReference type="CDD" id="cd02440">
    <property type="entry name" value="AdoMet_MTases"/>
    <property type="match status" value="1"/>
</dbReference>
<dbReference type="Pfam" id="PF08241">
    <property type="entry name" value="Methyltransf_11"/>
    <property type="match status" value="1"/>
</dbReference>
<dbReference type="AlphaFoldDB" id="A0A6N7Y311"/>
<keyword evidence="2" id="KW-0808">Transferase</keyword>
<keyword evidence="3" id="KW-1185">Reference proteome</keyword>
<dbReference type="Gene3D" id="3.40.50.150">
    <property type="entry name" value="Vaccinia Virus protein VP39"/>
    <property type="match status" value="1"/>
</dbReference>
<proteinExistence type="predicted"/>